<dbReference type="Pfam" id="PF00171">
    <property type="entry name" value="Aldedh"/>
    <property type="match status" value="2"/>
</dbReference>
<evidence type="ECO:0000259" key="4">
    <source>
        <dbReference type="Pfam" id="PF00171"/>
    </source>
</evidence>
<evidence type="ECO:0000256" key="1">
    <source>
        <dbReference type="ARBA" id="ARBA00009986"/>
    </source>
</evidence>
<dbReference type="InterPro" id="IPR015590">
    <property type="entry name" value="Aldehyde_DH_dom"/>
</dbReference>
<dbReference type="PANTHER" id="PTHR43570">
    <property type="entry name" value="ALDEHYDE DEHYDROGENASE"/>
    <property type="match status" value="1"/>
</dbReference>
<dbReference type="SUPFAM" id="SSF53720">
    <property type="entry name" value="ALDH-like"/>
    <property type="match status" value="1"/>
</dbReference>
<dbReference type="GO" id="GO:0005737">
    <property type="term" value="C:cytoplasm"/>
    <property type="evidence" value="ECO:0007669"/>
    <property type="project" value="TreeGrafter"/>
</dbReference>
<evidence type="ECO:0000313" key="5">
    <source>
        <dbReference type="EMBL" id="KAF8881169.1"/>
    </source>
</evidence>
<sequence length="430" mass="48330">MSHLSDYTPLSEIPTIYEDLQKTFRTGLTKPIAWRRRQLLQLARFAKENADALANAIRLDLGKHKQEVILAEVHPIIERSLICADQIEEWARPEPVTVQAWQQSWNPRIEKHPKGVVLIIAPWNYPMILSLQPLYGAIAAGCCALIKSSEISPHYSSFLAKNLNKYLDPSAFRVALGGVPEITRILELKFDSTADISISAKRILYGKINNSGQICVAPDYILAERSIVDALVESLKEHYRSFYPEGALKSDDYGFIVSDYHFERLKGLLKRTKGKIVLGGKWDEEPGKRGELFGPILPIITVDSVDDAIAYLNDHDHPLVLYIFSSDENNKKRVSQIILYFFIANTFSGGVSMNDTFAQLSMNEVPFGGVGESGHGRQVLRASFDNFTYTRGVSDTPYGDEPAFAARYPPYTQESYEIFAAILNTHIPEE</sequence>
<dbReference type="EMBL" id="JADNYJ010000134">
    <property type="protein sequence ID" value="KAF8881169.1"/>
    <property type="molecule type" value="Genomic_DNA"/>
</dbReference>
<dbReference type="Proteomes" id="UP000724874">
    <property type="component" value="Unassembled WGS sequence"/>
</dbReference>
<dbReference type="GO" id="GO:0006081">
    <property type="term" value="P:aldehyde metabolic process"/>
    <property type="evidence" value="ECO:0007669"/>
    <property type="project" value="InterPro"/>
</dbReference>
<evidence type="ECO:0000256" key="2">
    <source>
        <dbReference type="ARBA" id="ARBA00023002"/>
    </source>
</evidence>
<dbReference type="InterPro" id="IPR016161">
    <property type="entry name" value="Ald_DH/histidinol_DH"/>
</dbReference>
<feature type="domain" description="Aldehyde dehydrogenase" evidence="4">
    <location>
        <begin position="21"/>
        <end position="182"/>
    </location>
</feature>
<evidence type="ECO:0000313" key="6">
    <source>
        <dbReference type="Proteomes" id="UP000724874"/>
    </source>
</evidence>
<reference evidence="5" key="1">
    <citation type="submission" date="2020-11" db="EMBL/GenBank/DDBJ databases">
        <authorList>
            <consortium name="DOE Joint Genome Institute"/>
            <person name="Ahrendt S."/>
            <person name="Riley R."/>
            <person name="Andreopoulos W."/>
            <person name="LaButti K."/>
            <person name="Pangilinan J."/>
            <person name="Ruiz-duenas F.J."/>
            <person name="Barrasa J.M."/>
            <person name="Sanchez-Garcia M."/>
            <person name="Camarero S."/>
            <person name="Miyauchi S."/>
            <person name="Serrano A."/>
            <person name="Linde D."/>
            <person name="Babiker R."/>
            <person name="Drula E."/>
            <person name="Ayuso-Fernandez I."/>
            <person name="Pacheco R."/>
            <person name="Padilla G."/>
            <person name="Ferreira P."/>
            <person name="Barriuso J."/>
            <person name="Kellner H."/>
            <person name="Castanera R."/>
            <person name="Alfaro M."/>
            <person name="Ramirez L."/>
            <person name="Pisabarro A.G."/>
            <person name="Kuo A."/>
            <person name="Tritt A."/>
            <person name="Lipzen A."/>
            <person name="He G."/>
            <person name="Yan M."/>
            <person name="Ng V."/>
            <person name="Cullen D."/>
            <person name="Martin F."/>
            <person name="Rosso M.-N."/>
            <person name="Henrissat B."/>
            <person name="Hibbett D."/>
            <person name="Martinez A.T."/>
            <person name="Grigoriev I.V."/>
        </authorList>
    </citation>
    <scope>NUCLEOTIDE SEQUENCE</scope>
    <source>
        <strain evidence="5">AH 44721</strain>
    </source>
</reference>
<keyword evidence="6" id="KW-1185">Reference proteome</keyword>
<gene>
    <name evidence="5" type="ORF">CPB84DRAFT_1792071</name>
</gene>
<accession>A0A9P5NFT8</accession>
<protein>
    <recommendedName>
        <fullName evidence="3">Aldehyde dehydrogenase</fullName>
    </recommendedName>
</protein>
<dbReference type="Gene3D" id="3.40.605.10">
    <property type="entry name" value="Aldehyde Dehydrogenase, Chain A, domain 1"/>
    <property type="match status" value="2"/>
</dbReference>
<organism evidence="5 6">
    <name type="scientific">Gymnopilus junonius</name>
    <name type="common">Spectacular rustgill mushroom</name>
    <name type="synonym">Gymnopilus spectabilis subsp. junonius</name>
    <dbReference type="NCBI Taxonomy" id="109634"/>
    <lineage>
        <taxon>Eukaryota</taxon>
        <taxon>Fungi</taxon>
        <taxon>Dikarya</taxon>
        <taxon>Basidiomycota</taxon>
        <taxon>Agaricomycotina</taxon>
        <taxon>Agaricomycetes</taxon>
        <taxon>Agaricomycetidae</taxon>
        <taxon>Agaricales</taxon>
        <taxon>Agaricineae</taxon>
        <taxon>Hymenogastraceae</taxon>
        <taxon>Gymnopilus</taxon>
    </lineage>
</organism>
<proteinExistence type="inferred from homology"/>
<dbReference type="InterPro" id="IPR016163">
    <property type="entry name" value="Ald_DH_C"/>
</dbReference>
<dbReference type="GO" id="GO:0004029">
    <property type="term" value="F:aldehyde dehydrogenase (NAD+) activity"/>
    <property type="evidence" value="ECO:0007669"/>
    <property type="project" value="TreeGrafter"/>
</dbReference>
<keyword evidence="2 3" id="KW-0560">Oxidoreductase</keyword>
<comment type="caution">
    <text evidence="5">The sequence shown here is derived from an EMBL/GenBank/DDBJ whole genome shotgun (WGS) entry which is preliminary data.</text>
</comment>
<dbReference type="InterPro" id="IPR016162">
    <property type="entry name" value="Ald_DH_N"/>
</dbReference>
<name>A0A9P5NFT8_GYMJU</name>
<dbReference type="AlphaFoldDB" id="A0A9P5NFT8"/>
<comment type="similarity">
    <text evidence="1 3">Belongs to the aldehyde dehydrogenase family.</text>
</comment>
<feature type="domain" description="Aldehyde dehydrogenase" evidence="4">
    <location>
        <begin position="192"/>
        <end position="391"/>
    </location>
</feature>
<dbReference type="PANTHER" id="PTHR43570:SF16">
    <property type="entry name" value="ALDEHYDE DEHYDROGENASE TYPE III, ISOFORM Q"/>
    <property type="match status" value="1"/>
</dbReference>
<dbReference type="PIRSF" id="PIRSF036492">
    <property type="entry name" value="ALDH"/>
    <property type="match status" value="1"/>
</dbReference>
<dbReference type="InterPro" id="IPR012394">
    <property type="entry name" value="Aldehyde_DH_NAD(P)"/>
</dbReference>
<evidence type="ECO:0000256" key="3">
    <source>
        <dbReference type="PIRNR" id="PIRNR036492"/>
    </source>
</evidence>
<dbReference type="Gene3D" id="3.40.309.10">
    <property type="entry name" value="Aldehyde Dehydrogenase, Chain A, domain 2"/>
    <property type="match status" value="1"/>
</dbReference>
<dbReference type="OrthoDB" id="440325at2759"/>